<proteinExistence type="predicted"/>
<gene>
    <name evidence="2" type="ORF">ZT3D7_G5424</name>
</gene>
<dbReference type="EMBL" id="LT853695">
    <property type="protein sequence ID" value="SMQ50271.1"/>
    <property type="molecule type" value="Genomic_DNA"/>
</dbReference>
<accession>A0A1X7RSU5</accession>
<dbReference type="STRING" id="1276538.A0A1X7RSU5"/>
<evidence type="ECO:0000313" key="3">
    <source>
        <dbReference type="Proteomes" id="UP000215127"/>
    </source>
</evidence>
<evidence type="ECO:0000313" key="2">
    <source>
        <dbReference type="EMBL" id="SMQ50271.1"/>
    </source>
</evidence>
<keyword evidence="3" id="KW-1185">Reference proteome</keyword>
<evidence type="ECO:0000256" key="1">
    <source>
        <dbReference type="SAM" id="MobiDB-lite"/>
    </source>
</evidence>
<name>A0A1X7RSU5_ZYMT9</name>
<organism evidence="2 3">
    <name type="scientific">Zymoseptoria tritici (strain ST99CH_3D7)</name>
    <dbReference type="NCBI Taxonomy" id="1276538"/>
    <lineage>
        <taxon>Eukaryota</taxon>
        <taxon>Fungi</taxon>
        <taxon>Dikarya</taxon>
        <taxon>Ascomycota</taxon>
        <taxon>Pezizomycotina</taxon>
        <taxon>Dothideomycetes</taxon>
        <taxon>Dothideomycetidae</taxon>
        <taxon>Mycosphaerellales</taxon>
        <taxon>Mycosphaerellaceae</taxon>
        <taxon>Zymoseptoria</taxon>
    </lineage>
</organism>
<feature type="region of interest" description="Disordered" evidence="1">
    <location>
        <begin position="285"/>
        <end position="328"/>
    </location>
</feature>
<protein>
    <submittedName>
        <fullName evidence="2">Uncharacterized protein</fullName>
    </submittedName>
</protein>
<dbReference type="Proteomes" id="UP000215127">
    <property type="component" value="Chromosome 4"/>
</dbReference>
<feature type="compositionally biased region" description="Low complexity" evidence="1">
    <location>
        <begin position="303"/>
        <end position="320"/>
    </location>
</feature>
<dbReference type="AlphaFoldDB" id="A0A1X7RSU5"/>
<reference evidence="2 3" key="1">
    <citation type="submission" date="2016-06" db="EMBL/GenBank/DDBJ databases">
        <authorList>
            <person name="Kjaerup R.B."/>
            <person name="Dalgaard T.S."/>
            <person name="Juul-Madsen H.R."/>
        </authorList>
    </citation>
    <scope>NUCLEOTIDE SEQUENCE [LARGE SCALE GENOMIC DNA]</scope>
</reference>
<sequence length="428" mass="48280">MYRLPRAFRLRQQQPLISRTTPSIHIARVPQRRTIFLKSRHQTQPIQLQAVRFRKPSFFAFSRQVRVLLWLGVPGLWMLMFSQYFSVEIVDDSKADSKKPASSILSEGDDEEEEEESFFIPMTWAVPVAREFYKGSDPEWQEFVRIAKDKPRHQKIQTDLAQMVHAGSMKHPRVAAMLGKDSKIGKYWLDISFPDGPPQEFERKGLEIGDDGIYWSAERISPEDQHRLKRALVPTAAASSLYASVSVFTGIQYRRLKQWLGWEGVNPMSPEERYKHAIEMFQRQQNGRDGNGGSAQKMPQPGPDAAASTSATSPDANTTPEPSPSISKTLPWLPLPSVHFSSDPSSSSDIPIALSAFATTLQKQWNPKKQEPPRGTFVVQGLVEVRGAKGGMLFDVKSCYDPKAGKFVVVNANLRSFKRWNQAPRGGP</sequence>